<keyword evidence="3 10" id="KW-0032">Aminotransferase</keyword>
<dbReference type="FunFam" id="3.90.1150.10:FF:000151">
    <property type="entry name" value="Alanine aminotransferase 2"/>
    <property type="match status" value="1"/>
</dbReference>
<dbReference type="InterPro" id="IPR015422">
    <property type="entry name" value="PyrdxlP-dep_Trfase_small"/>
</dbReference>
<organism evidence="10 11">
    <name type="scientific">Stegodyphus mimosarum</name>
    <name type="common">African social velvet spider</name>
    <dbReference type="NCBI Taxonomy" id="407821"/>
    <lineage>
        <taxon>Eukaryota</taxon>
        <taxon>Metazoa</taxon>
        <taxon>Ecdysozoa</taxon>
        <taxon>Arthropoda</taxon>
        <taxon>Chelicerata</taxon>
        <taxon>Arachnida</taxon>
        <taxon>Araneae</taxon>
        <taxon>Araneomorphae</taxon>
        <taxon>Entelegynae</taxon>
        <taxon>Eresoidea</taxon>
        <taxon>Eresidae</taxon>
        <taxon>Stegodyphus</taxon>
    </lineage>
</organism>
<dbReference type="EMBL" id="KK120392">
    <property type="protein sequence ID" value="KFM78212.1"/>
    <property type="molecule type" value="Genomic_DNA"/>
</dbReference>
<dbReference type="STRING" id="407821.A0A087ULH3"/>
<keyword evidence="4 10" id="KW-0808">Transferase</keyword>
<evidence type="ECO:0000256" key="3">
    <source>
        <dbReference type="ARBA" id="ARBA00022576"/>
    </source>
</evidence>
<accession>A0A087ULH3</accession>
<dbReference type="SUPFAM" id="SSF53383">
    <property type="entry name" value="PLP-dependent transferases"/>
    <property type="match status" value="1"/>
</dbReference>
<comment type="subunit">
    <text evidence="2">Homodimer.</text>
</comment>
<dbReference type="PANTHER" id="PTHR11751:SF29">
    <property type="entry name" value="ALANINE TRANSAMINASE"/>
    <property type="match status" value="1"/>
</dbReference>
<reference evidence="10 11" key="1">
    <citation type="submission" date="2013-11" db="EMBL/GenBank/DDBJ databases">
        <title>Genome sequencing of Stegodyphus mimosarum.</title>
        <authorList>
            <person name="Bechsgaard J."/>
        </authorList>
    </citation>
    <scope>NUCLEOTIDE SEQUENCE [LARGE SCALE GENOMIC DNA]</scope>
</reference>
<evidence type="ECO:0000256" key="6">
    <source>
        <dbReference type="ARBA" id="ARBA00025708"/>
    </source>
</evidence>
<dbReference type="InterPro" id="IPR015424">
    <property type="entry name" value="PyrdxlP-dep_Trfase"/>
</dbReference>
<keyword evidence="5" id="KW-0663">Pyridoxal phosphate</keyword>
<evidence type="ECO:0000256" key="1">
    <source>
        <dbReference type="ARBA" id="ARBA00001933"/>
    </source>
</evidence>
<evidence type="ECO:0000313" key="10">
    <source>
        <dbReference type="EMBL" id="KFM78212.1"/>
    </source>
</evidence>
<feature type="domain" description="Aminotransferase class I/classII large" evidence="9">
    <location>
        <begin position="2"/>
        <end position="226"/>
    </location>
</feature>
<feature type="non-terminal residue" evidence="10">
    <location>
        <position position="247"/>
    </location>
</feature>
<dbReference type="GO" id="GO:0030170">
    <property type="term" value="F:pyridoxal phosphate binding"/>
    <property type="evidence" value="ECO:0007669"/>
    <property type="project" value="InterPro"/>
</dbReference>
<comment type="cofactor">
    <cofactor evidence="1">
        <name>pyridoxal 5'-phosphate</name>
        <dbReference type="ChEBI" id="CHEBI:597326"/>
    </cofactor>
</comment>
<name>A0A087ULH3_STEMI</name>
<dbReference type="OrthoDB" id="1732682at2759"/>
<dbReference type="EC" id="2.6.1.2" evidence="7"/>
<evidence type="ECO:0000256" key="2">
    <source>
        <dbReference type="ARBA" id="ARBA00011738"/>
    </source>
</evidence>
<sequence>MSQNDMRNIIKFAYKEKLLILADEVYQYNVYDSESKFYAFKKVMKEMGLPYSNMQLASFMSASKGYMAECGTRAGYCEIVNLDKDIKEMLMKLHCVRLSGNTHGQVVMYCIANPPRPDEPSYELFEQEKSSILQTLKEGAQYCYEKLNSVEGLSCSKIAGSIYAFPKIELSKKALQEAQRRKQSPDEFYAMELLETTGISVLPGYVLGQRPETYHFRLTILPQMDKFKIIIERILDFHLQFLKKYKD</sequence>
<evidence type="ECO:0000256" key="4">
    <source>
        <dbReference type="ARBA" id="ARBA00022679"/>
    </source>
</evidence>
<dbReference type="InterPro" id="IPR045088">
    <property type="entry name" value="ALAT1/2-like"/>
</dbReference>
<dbReference type="Proteomes" id="UP000054359">
    <property type="component" value="Unassembled WGS sequence"/>
</dbReference>
<comment type="pathway">
    <text evidence="6">Amino-acid degradation; L-alanine degradation via transaminase pathway; pyruvate from L-alanine: step 1/1.</text>
</comment>
<dbReference type="PANTHER" id="PTHR11751">
    <property type="entry name" value="ALANINE AMINOTRANSFERASE"/>
    <property type="match status" value="1"/>
</dbReference>
<evidence type="ECO:0000256" key="5">
    <source>
        <dbReference type="ARBA" id="ARBA00022898"/>
    </source>
</evidence>
<dbReference type="Gene3D" id="3.90.1150.10">
    <property type="entry name" value="Aspartate Aminotransferase, domain 1"/>
    <property type="match status" value="1"/>
</dbReference>
<dbReference type="GO" id="GO:0004021">
    <property type="term" value="F:L-alanine:2-oxoglutarate aminotransferase activity"/>
    <property type="evidence" value="ECO:0007669"/>
    <property type="project" value="UniProtKB-EC"/>
</dbReference>
<evidence type="ECO:0000256" key="7">
    <source>
        <dbReference type="ARBA" id="ARBA00026106"/>
    </source>
</evidence>
<keyword evidence="11" id="KW-1185">Reference proteome</keyword>
<dbReference type="Pfam" id="PF00155">
    <property type="entry name" value="Aminotran_1_2"/>
    <property type="match status" value="1"/>
</dbReference>
<comment type="catalytic activity">
    <reaction evidence="8">
        <text>L-alanine + 2-oxoglutarate = pyruvate + L-glutamate</text>
        <dbReference type="Rhea" id="RHEA:19453"/>
        <dbReference type="ChEBI" id="CHEBI:15361"/>
        <dbReference type="ChEBI" id="CHEBI:16810"/>
        <dbReference type="ChEBI" id="CHEBI:29985"/>
        <dbReference type="ChEBI" id="CHEBI:57972"/>
        <dbReference type="EC" id="2.6.1.2"/>
    </reaction>
</comment>
<evidence type="ECO:0000256" key="8">
    <source>
        <dbReference type="ARBA" id="ARBA00047412"/>
    </source>
</evidence>
<evidence type="ECO:0000259" key="9">
    <source>
        <dbReference type="Pfam" id="PF00155"/>
    </source>
</evidence>
<proteinExistence type="predicted"/>
<dbReference type="AlphaFoldDB" id="A0A087ULH3"/>
<dbReference type="OMA" id="VMYCIAN"/>
<protein>
    <recommendedName>
        <fullName evidence="7">alanine transaminase</fullName>
        <ecNumber evidence="7">2.6.1.2</ecNumber>
    </recommendedName>
</protein>
<dbReference type="InterPro" id="IPR004839">
    <property type="entry name" value="Aminotransferase_I/II_large"/>
</dbReference>
<gene>
    <name evidence="10" type="ORF">X975_09453</name>
</gene>
<evidence type="ECO:0000313" key="11">
    <source>
        <dbReference type="Proteomes" id="UP000054359"/>
    </source>
</evidence>